<dbReference type="EMBL" id="JAVFWL010000005">
    <property type="protein sequence ID" value="KAK6754220.1"/>
    <property type="molecule type" value="Genomic_DNA"/>
</dbReference>
<comment type="caution">
    <text evidence="2">The sequence shown here is derived from an EMBL/GenBank/DDBJ whole genome shotgun (WGS) entry which is preliminary data.</text>
</comment>
<reference evidence="2 3" key="1">
    <citation type="submission" date="2023-08" db="EMBL/GenBank/DDBJ databases">
        <title>A Necator americanus chromosomal reference genome.</title>
        <authorList>
            <person name="Ilik V."/>
            <person name="Petrzelkova K.J."/>
            <person name="Pardy F."/>
            <person name="Fuh T."/>
            <person name="Niatou-Singa F.S."/>
            <person name="Gouil Q."/>
            <person name="Baker L."/>
            <person name="Ritchie M.E."/>
            <person name="Jex A.R."/>
            <person name="Gazzola D."/>
            <person name="Li H."/>
            <person name="Toshio Fujiwara R."/>
            <person name="Zhan B."/>
            <person name="Aroian R.V."/>
            <person name="Pafco B."/>
            <person name="Schwarz E.M."/>
        </authorList>
    </citation>
    <scope>NUCLEOTIDE SEQUENCE [LARGE SCALE GENOMIC DNA]</scope>
    <source>
        <strain evidence="2 3">Aroian</strain>
        <tissue evidence="2">Whole animal</tissue>
    </source>
</reference>
<evidence type="ECO:0000313" key="3">
    <source>
        <dbReference type="Proteomes" id="UP001303046"/>
    </source>
</evidence>
<feature type="coiled-coil region" evidence="1">
    <location>
        <begin position="89"/>
        <end position="123"/>
    </location>
</feature>
<protein>
    <submittedName>
        <fullName evidence="2">Uncharacterized protein</fullName>
    </submittedName>
</protein>
<dbReference type="Proteomes" id="UP001303046">
    <property type="component" value="Unassembled WGS sequence"/>
</dbReference>
<evidence type="ECO:0000313" key="2">
    <source>
        <dbReference type="EMBL" id="KAK6754220.1"/>
    </source>
</evidence>
<accession>A0ABR1DUV6</accession>
<gene>
    <name evidence="2" type="primary">Necator_chrV.g18092</name>
    <name evidence="2" type="ORF">RB195_013301</name>
</gene>
<feature type="coiled-coil region" evidence="1">
    <location>
        <begin position="6"/>
        <end position="54"/>
    </location>
</feature>
<organism evidence="2 3">
    <name type="scientific">Necator americanus</name>
    <name type="common">Human hookworm</name>
    <dbReference type="NCBI Taxonomy" id="51031"/>
    <lineage>
        <taxon>Eukaryota</taxon>
        <taxon>Metazoa</taxon>
        <taxon>Ecdysozoa</taxon>
        <taxon>Nematoda</taxon>
        <taxon>Chromadorea</taxon>
        <taxon>Rhabditida</taxon>
        <taxon>Rhabditina</taxon>
        <taxon>Rhabditomorpha</taxon>
        <taxon>Strongyloidea</taxon>
        <taxon>Ancylostomatidae</taxon>
        <taxon>Bunostominae</taxon>
        <taxon>Necator</taxon>
    </lineage>
</organism>
<sequence>MKAQVTNEEKEEQARLCEEIEKLYNEADEILGEVVRMRKNYPKIIAELRNLENRERFARWAQAPLLSVSSDPIDVEKLKKEITLKVDKTKTVSEERKELEKEIEELEAELEKWDRYNNSLLDMLTSEKYAPIDALPPDFKLS</sequence>
<keyword evidence="1" id="KW-0175">Coiled coil</keyword>
<name>A0ABR1DUV6_NECAM</name>
<proteinExistence type="predicted"/>
<evidence type="ECO:0000256" key="1">
    <source>
        <dbReference type="SAM" id="Coils"/>
    </source>
</evidence>
<keyword evidence="3" id="KW-1185">Reference proteome</keyword>